<dbReference type="InterPro" id="IPR002933">
    <property type="entry name" value="Peptidase_M20"/>
</dbReference>
<sequence length="158" mass="17149">MTLSFGRFIADGATNVIPSEVVLAGSLRCMDESERQKMLGVIPQIIDSVSAAYGCSCEIVMPEGYPCTVSHAAVTEKVRSQAIEFLGEAGVSEYPVRMTAEDFGFFSQQYPCCFYRFGVADRSGACGKLHSSNFLIDEKALLTASSLFAFIALDSLER</sequence>
<dbReference type="PANTHER" id="PTHR11014:SF63">
    <property type="entry name" value="METALLOPEPTIDASE, PUTATIVE (AFU_ORTHOLOGUE AFUA_6G09600)-RELATED"/>
    <property type="match status" value="1"/>
</dbReference>
<dbReference type="SUPFAM" id="SSF53187">
    <property type="entry name" value="Zn-dependent exopeptidases"/>
    <property type="match status" value="1"/>
</dbReference>
<dbReference type="InterPro" id="IPR036264">
    <property type="entry name" value="Bact_exopeptidase_dim_dom"/>
</dbReference>
<dbReference type="Gene3D" id="3.30.70.360">
    <property type="match status" value="1"/>
</dbReference>
<protein>
    <submittedName>
        <fullName evidence="1">N-acetyldiaminopimelate deacetylase</fullName>
        <ecNumber evidence="1">3.5.1.47</ecNumber>
    </submittedName>
</protein>
<dbReference type="Gene3D" id="3.40.630.10">
    <property type="entry name" value="Zn peptidases"/>
    <property type="match status" value="1"/>
</dbReference>
<accession>A0A645AJH1</accession>
<proteinExistence type="predicted"/>
<organism evidence="1">
    <name type="scientific">bioreactor metagenome</name>
    <dbReference type="NCBI Taxonomy" id="1076179"/>
    <lineage>
        <taxon>unclassified sequences</taxon>
        <taxon>metagenomes</taxon>
        <taxon>ecological metagenomes</taxon>
    </lineage>
</organism>
<dbReference type="InterPro" id="IPR017439">
    <property type="entry name" value="Amidohydrolase"/>
</dbReference>
<dbReference type="GO" id="GO:0050118">
    <property type="term" value="F:N-acetyldiaminopimelate deacetylase activity"/>
    <property type="evidence" value="ECO:0007669"/>
    <property type="project" value="UniProtKB-EC"/>
</dbReference>
<keyword evidence="1" id="KW-0378">Hydrolase</keyword>
<evidence type="ECO:0000313" key="1">
    <source>
        <dbReference type="EMBL" id="MPM53086.1"/>
    </source>
</evidence>
<dbReference type="SUPFAM" id="SSF55031">
    <property type="entry name" value="Bacterial exopeptidase dimerisation domain"/>
    <property type="match status" value="1"/>
</dbReference>
<dbReference type="AlphaFoldDB" id="A0A645AJH1"/>
<dbReference type="Pfam" id="PF01546">
    <property type="entry name" value="Peptidase_M20"/>
    <property type="match status" value="1"/>
</dbReference>
<comment type="caution">
    <text evidence="1">The sequence shown here is derived from an EMBL/GenBank/DDBJ whole genome shotgun (WGS) entry which is preliminary data.</text>
</comment>
<dbReference type="EC" id="3.5.1.47" evidence="1"/>
<reference evidence="1" key="1">
    <citation type="submission" date="2019-08" db="EMBL/GenBank/DDBJ databases">
        <authorList>
            <person name="Kucharzyk K."/>
            <person name="Murdoch R.W."/>
            <person name="Higgins S."/>
            <person name="Loffler F."/>
        </authorList>
    </citation>
    <scope>NUCLEOTIDE SEQUENCE</scope>
</reference>
<dbReference type="EMBL" id="VSSQ01014165">
    <property type="protein sequence ID" value="MPM53086.1"/>
    <property type="molecule type" value="Genomic_DNA"/>
</dbReference>
<gene>
    <name evidence="1" type="primary">ykuR_5</name>
    <name evidence="1" type="ORF">SDC9_99850</name>
</gene>
<name>A0A645AJH1_9ZZZZ</name>
<dbReference type="PANTHER" id="PTHR11014">
    <property type="entry name" value="PEPTIDASE M20 FAMILY MEMBER"/>
    <property type="match status" value="1"/>
</dbReference>